<dbReference type="EMBL" id="DS235812">
    <property type="protein sequence ID" value="EEB17429.1"/>
    <property type="molecule type" value="Genomic_DNA"/>
</dbReference>
<dbReference type="eggNOG" id="KOG3957">
    <property type="taxonomic scope" value="Eukaryota"/>
</dbReference>
<dbReference type="InterPro" id="IPR050509">
    <property type="entry name" value="CoA-transferase_III"/>
</dbReference>
<dbReference type="InterPro" id="IPR003673">
    <property type="entry name" value="CoA-Trfase_fam_III"/>
</dbReference>
<dbReference type="Proteomes" id="UP000009046">
    <property type="component" value="Unassembled WGS sequence"/>
</dbReference>
<dbReference type="InParanoid" id="E0VVM3"/>
<dbReference type="GO" id="GO:0008206">
    <property type="term" value="P:bile acid metabolic process"/>
    <property type="evidence" value="ECO:0007669"/>
    <property type="project" value="TreeGrafter"/>
</dbReference>
<sequence>MPLKGIKVLELAGLAPSPFCGAILADFGASVIRIDKISSSSTADCLSNGKKSLALNLKDEEGKNIFKKLSSNADVLLEPFRKGVMESLELGPENLMKSNPRLIYARLSGFGQYGLYSSRAGHDINFLSVSGVLSFLGRYNEKPTPPVNLLADFGGGGLLCALGIVLALFERTKSNKGQIIDCSMVEGVAYLSSWLFRSQKLPIWGNERGLNILDTGSHFYDTYETKDGKFLAVGALETQFYKILTDHLKSNDLSDQWSDFSKKKKIITDIFKTKNRDEWCEIFDNVDACVTPVLDKTEVGDHVHNKERESFTRLTDGTMIPNPAPKLSRTPGVTKAKVSHVENGFNSEEILLELGYNKEEIKELDLNGVIKIITSSKL</sequence>
<dbReference type="OrthoDB" id="16747at2759"/>
<dbReference type="CTD" id="8238611"/>
<dbReference type="VEuPathDB" id="VectorBase:PHUM465360"/>
<dbReference type="KEGG" id="phu:Phum_PHUM465360"/>
<organism>
    <name type="scientific">Pediculus humanus subsp. corporis</name>
    <name type="common">Body louse</name>
    <dbReference type="NCBI Taxonomy" id="121224"/>
    <lineage>
        <taxon>Eukaryota</taxon>
        <taxon>Metazoa</taxon>
        <taxon>Ecdysozoa</taxon>
        <taxon>Arthropoda</taxon>
        <taxon>Hexapoda</taxon>
        <taxon>Insecta</taxon>
        <taxon>Pterygota</taxon>
        <taxon>Neoptera</taxon>
        <taxon>Paraneoptera</taxon>
        <taxon>Psocodea</taxon>
        <taxon>Troctomorpha</taxon>
        <taxon>Phthiraptera</taxon>
        <taxon>Anoplura</taxon>
        <taxon>Pediculidae</taxon>
        <taxon>Pediculus</taxon>
    </lineage>
</organism>
<evidence type="ECO:0000256" key="1">
    <source>
        <dbReference type="ARBA" id="ARBA00008383"/>
    </source>
</evidence>
<evidence type="ECO:0000313" key="3">
    <source>
        <dbReference type="EnsemblMetazoa" id="PHUM465360-PA"/>
    </source>
</evidence>
<keyword evidence="2" id="KW-0413">Isomerase</keyword>
<evidence type="ECO:0000313" key="4">
    <source>
        <dbReference type="Proteomes" id="UP000009046"/>
    </source>
</evidence>
<reference evidence="2" key="2">
    <citation type="submission" date="2007-04" db="EMBL/GenBank/DDBJ databases">
        <title>The genome of the human body louse.</title>
        <authorList>
            <consortium name="The Human Body Louse Genome Consortium"/>
            <person name="Kirkness E."/>
            <person name="Walenz B."/>
            <person name="Hass B."/>
            <person name="Bruggner R."/>
            <person name="Strausberg R."/>
        </authorList>
    </citation>
    <scope>NUCLEOTIDE SEQUENCE</scope>
    <source>
        <strain evidence="2">USDA</strain>
    </source>
</reference>
<dbReference type="Gene3D" id="3.40.50.10540">
    <property type="entry name" value="Crotonobetainyl-coa:carnitine coa-transferase, domain 1"/>
    <property type="match status" value="1"/>
</dbReference>
<dbReference type="GO" id="GO:0005739">
    <property type="term" value="C:mitochondrion"/>
    <property type="evidence" value="ECO:0007669"/>
    <property type="project" value="TreeGrafter"/>
</dbReference>
<name>E0VVM3_PEDHC</name>
<accession>E0VVM3</accession>
<keyword evidence="4" id="KW-1185">Reference proteome</keyword>
<comment type="similarity">
    <text evidence="1">Belongs to the CoA-transferase III family.</text>
</comment>
<dbReference type="GeneID" id="8238611"/>
<dbReference type="PANTHER" id="PTHR48228:SF5">
    <property type="entry name" value="ALPHA-METHYLACYL-COA RACEMASE"/>
    <property type="match status" value="1"/>
</dbReference>
<dbReference type="EMBL" id="AAZO01005657">
    <property type="status" value="NOT_ANNOTATED_CDS"/>
    <property type="molecule type" value="Genomic_DNA"/>
</dbReference>
<dbReference type="EnsemblMetazoa" id="PHUM465360-RA">
    <property type="protein sequence ID" value="PHUM465360-PA"/>
    <property type="gene ID" value="PHUM465360"/>
</dbReference>
<dbReference type="PANTHER" id="PTHR48228">
    <property type="entry name" value="SUCCINYL-COA--D-CITRAMALATE COA-TRANSFERASE"/>
    <property type="match status" value="1"/>
</dbReference>
<dbReference type="GO" id="GO:0008111">
    <property type="term" value="F:alpha-methylacyl-CoA racemase activity"/>
    <property type="evidence" value="ECO:0007669"/>
    <property type="project" value="UniProtKB-EC"/>
</dbReference>
<dbReference type="OMA" id="VVIDPFR"/>
<evidence type="ECO:0000313" key="2">
    <source>
        <dbReference type="EMBL" id="EEB17429.1"/>
    </source>
</evidence>
<protein>
    <submittedName>
        <fullName evidence="2 3">Alpha-methylacyl-CoA racemase, putative</fullName>
        <ecNumber evidence="2">5.1.99.4</ecNumber>
    </submittedName>
</protein>
<reference evidence="3" key="3">
    <citation type="submission" date="2021-02" db="UniProtKB">
        <authorList>
            <consortium name="EnsemblMetazoa"/>
        </authorList>
    </citation>
    <scope>IDENTIFICATION</scope>
    <source>
        <strain evidence="3">USDA</strain>
    </source>
</reference>
<dbReference type="FunCoup" id="E0VVM3">
    <property type="interactions" value="261"/>
</dbReference>
<dbReference type="STRING" id="121224.E0VVM3"/>
<dbReference type="AlphaFoldDB" id="E0VVM3"/>
<dbReference type="InterPro" id="IPR044855">
    <property type="entry name" value="CoA-Trfase_III_dom3_sf"/>
</dbReference>
<dbReference type="Pfam" id="PF02515">
    <property type="entry name" value="CoA_transf_3"/>
    <property type="match status" value="1"/>
</dbReference>
<dbReference type="InterPro" id="IPR023606">
    <property type="entry name" value="CoA-Trfase_III_dom_1_sf"/>
</dbReference>
<dbReference type="RefSeq" id="XP_002430167.1">
    <property type="nucleotide sequence ID" value="XM_002430122.1"/>
</dbReference>
<reference evidence="2" key="1">
    <citation type="submission" date="2007-04" db="EMBL/GenBank/DDBJ databases">
        <title>Annotation of Pediculus humanus corporis strain USDA.</title>
        <authorList>
            <person name="Kirkness E."/>
            <person name="Hannick L."/>
            <person name="Hass B."/>
            <person name="Bruggner R."/>
            <person name="Lawson D."/>
            <person name="Bidwell S."/>
            <person name="Joardar V."/>
            <person name="Caler E."/>
            <person name="Walenz B."/>
            <person name="Inman J."/>
            <person name="Schobel S."/>
            <person name="Galinsky K."/>
            <person name="Amedeo P."/>
            <person name="Strausberg R."/>
        </authorList>
    </citation>
    <scope>NUCLEOTIDE SEQUENCE</scope>
    <source>
        <strain evidence="2">USDA</strain>
    </source>
</reference>
<gene>
    <name evidence="3" type="primary">8238611</name>
    <name evidence="2" type="ORF">Phum_PHUM465360</name>
</gene>
<proteinExistence type="inferred from homology"/>
<dbReference type="Gene3D" id="3.30.1540.10">
    <property type="entry name" value="formyl-coa transferase, domain 3"/>
    <property type="match status" value="1"/>
</dbReference>
<dbReference type="HOGENOM" id="CLU_033975_5_0_1"/>
<dbReference type="EC" id="5.1.99.4" evidence="2"/>
<dbReference type="SUPFAM" id="SSF89796">
    <property type="entry name" value="CoA-transferase family III (CaiB/BaiF)"/>
    <property type="match status" value="1"/>
</dbReference>